<reference evidence="2 3" key="1">
    <citation type="submission" date="2019-12" db="EMBL/GenBank/DDBJ databases">
        <title>A genome sequence resource for the geographically widespread anthracnose pathogen Colletotrichum asianum.</title>
        <authorList>
            <person name="Meng Y."/>
        </authorList>
    </citation>
    <scope>NUCLEOTIDE SEQUENCE [LARGE SCALE GENOMIC DNA]</scope>
    <source>
        <strain evidence="2 3">ICMP 18580</strain>
    </source>
</reference>
<dbReference type="Pfam" id="PF04199">
    <property type="entry name" value="Cyclase"/>
    <property type="match status" value="1"/>
</dbReference>
<keyword evidence="3" id="KW-1185">Reference proteome</keyword>
<evidence type="ECO:0000313" key="3">
    <source>
        <dbReference type="Proteomes" id="UP000434172"/>
    </source>
</evidence>
<dbReference type="InterPro" id="IPR037175">
    <property type="entry name" value="KFase_sf"/>
</dbReference>
<dbReference type="AlphaFoldDB" id="A0A8H3WL29"/>
<dbReference type="PANTHER" id="PTHR34861">
    <property type="match status" value="1"/>
</dbReference>
<dbReference type="EMBL" id="WOWK01000021">
    <property type="protein sequence ID" value="KAF0327777.1"/>
    <property type="molecule type" value="Genomic_DNA"/>
</dbReference>
<name>A0A8H3WL29_9PEZI</name>
<dbReference type="SUPFAM" id="SSF102198">
    <property type="entry name" value="Putative cyclase"/>
    <property type="match status" value="1"/>
</dbReference>
<sequence length="326" mass="36465">MEHHFPAFDDLPVVPGAPQGCLWGFYDRNGKKDELGSLNLLTPRVVKEAACEIQTGRRVQLDWPLDSFKSPGFGRRELQHTILDASENPDINAFVLDDEIHINTQGSSQWDSLKHFAHQKSQVFYGGLTYEQAKKTHTNGIHTWCQAGGITGRGVLVDMVRYYQRRDGKLPDAWSTSPIGVKDIQAALAEQGTECRPGDILIMRTGYIKRYNESSEEERRKGMKFGGPAIGIASTEETVRWLYNKHFAALAGDTVSFEAWPPPAGTPFVIHEFALVWWGTPLGELWDLEMLAELCEEHERWSFFLTSAPLHLKGGIGSPPGAIAIF</sequence>
<protein>
    <recommendedName>
        <fullName evidence="4">Cyclase</fullName>
    </recommendedName>
</protein>
<accession>A0A8H3WL29</accession>
<comment type="similarity">
    <text evidence="1">Belongs to the Cyclase 1 superfamily.</text>
</comment>
<dbReference type="Gene3D" id="3.50.30.50">
    <property type="entry name" value="Putative cyclase"/>
    <property type="match status" value="1"/>
</dbReference>
<proteinExistence type="inferred from homology"/>
<dbReference type="PANTHER" id="PTHR34861:SF10">
    <property type="entry name" value="CYCLASE"/>
    <property type="match status" value="1"/>
</dbReference>
<evidence type="ECO:0000313" key="2">
    <source>
        <dbReference type="EMBL" id="KAF0327777.1"/>
    </source>
</evidence>
<organism evidence="2 3">
    <name type="scientific">Colletotrichum asianum</name>
    <dbReference type="NCBI Taxonomy" id="702518"/>
    <lineage>
        <taxon>Eukaryota</taxon>
        <taxon>Fungi</taxon>
        <taxon>Dikarya</taxon>
        <taxon>Ascomycota</taxon>
        <taxon>Pezizomycotina</taxon>
        <taxon>Sordariomycetes</taxon>
        <taxon>Hypocreomycetidae</taxon>
        <taxon>Glomerellales</taxon>
        <taxon>Glomerellaceae</taxon>
        <taxon>Colletotrichum</taxon>
        <taxon>Colletotrichum gloeosporioides species complex</taxon>
    </lineage>
</organism>
<evidence type="ECO:0000256" key="1">
    <source>
        <dbReference type="ARBA" id="ARBA00007865"/>
    </source>
</evidence>
<dbReference type="GO" id="GO:0004061">
    <property type="term" value="F:arylformamidase activity"/>
    <property type="evidence" value="ECO:0007669"/>
    <property type="project" value="InterPro"/>
</dbReference>
<comment type="caution">
    <text evidence="2">The sequence shown here is derived from an EMBL/GenBank/DDBJ whole genome shotgun (WGS) entry which is preliminary data.</text>
</comment>
<dbReference type="Proteomes" id="UP000434172">
    <property type="component" value="Unassembled WGS sequence"/>
</dbReference>
<dbReference type="OrthoDB" id="5396at2759"/>
<evidence type="ECO:0008006" key="4">
    <source>
        <dbReference type="Google" id="ProtNLM"/>
    </source>
</evidence>
<dbReference type="InterPro" id="IPR007325">
    <property type="entry name" value="KFase/CYL"/>
</dbReference>
<gene>
    <name evidence="2" type="ORF">GQ607_004986</name>
</gene>
<dbReference type="GO" id="GO:0019441">
    <property type="term" value="P:L-tryptophan catabolic process to kynurenine"/>
    <property type="evidence" value="ECO:0007669"/>
    <property type="project" value="InterPro"/>
</dbReference>